<dbReference type="AlphaFoldDB" id="A0A1I8AHU0"/>
<reference evidence="5" key="1">
    <citation type="submission" date="2016-11" db="UniProtKB">
        <authorList>
            <consortium name="WormBaseParasite"/>
        </authorList>
    </citation>
    <scope>IDENTIFICATION</scope>
</reference>
<evidence type="ECO:0000313" key="4">
    <source>
        <dbReference type="Proteomes" id="UP000095287"/>
    </source>
</evidence>
<sequence>MWDLLILTAMDESQKLGYAMELQTLSKGAFRDWAVIVDEPRTEKIGSGGSTFLCLRYLRGRFGDFSRKKILVLHSGGFSQRLPTASALGKAFLTFPNGRNMVEMKLDAYRTVEEKLSAGVVIASSDTLEHFDASFDLHIEDSAEVLLFGHYSTIEVGEAHGVYILKGDRTQRVLQKPSRAEMIHTGALVDDDHVITDSFFALCSASLLEALLRVADSYAGAPPSSLFDIEGLESNERSEICCYGDFLRALGDDPILDYVQETQNRHLRRWRTELKEVFRGRKTQTLVLPGVHTFFHFGTTQEFSEHLSPDSAFLNHFPMDTVRVVFSRTPEGQCQYCDLKASLEVGEDCFLSNLKAHTPLKVPNNTTLITIALKRGRYVTVAFETNSNLKESTDRWFGVQLERSTMLWETRLFKVEEDAEASLETTLRAIRTGVLPAEGLLSIKEALEAKDVEKMITWRRNMRNLVLGMTYLI</sequence>
<proteinExistence type="predicted"/>
<dbReference type="InterPro" id="IPR012887">
    <property type="entry name" value="GDP_fucose_pyrophosphorylase"/>
</dbReference>
<evidence type="ECO:0000259" key="3">
    <source>
        <dbReference type="Pfam" id="PF07959"/>
    </source>
</evidence>
<name>A0A1I8AHU0_9BILA</name>
<evidence type="ECO:0000256" key="1">
    <source>
        <dbReference type="ARBA" id="ARBA00022679"/>
    </source>
</evidence>
<keyword evidence="4" id="KW-1185">Reference proteome</keyword>
<dbReference type="PANTHER" id="PTHR15045:SF1">
    <property type="entry name" value="FUCOSE-1-PHOSPHATE GUANYLYLTRANSFERASE"/>
    <property type="match status" value="1"/>
</dbReference>
<feature type="domain" description="GDP-fucose pyrophosphorylase" evidence="3">
    <location>
        <begin position="66"/>
        <end position="405"/>
    </location>
</feature>
<evidence type="ECO:0000313" key="5">
    <source>
        <dbReference type="WBParaSite" id="L893_g6097.t1"/>
    </source>
</evidence>
<accession>A0A1I8AHU0</accession>
<dbReference type="GO" id="GO:0042350">
    <property type="term" value="P:GDP-L-fucose biosynthetic process"/>
    <property type="evidence" value="ECO:0007669"/>
    <property type="project" value="UniProtKB-ARBA"/>
</dbReference>
<evidence type="ECO:0000256" key="2">
    <source>
        <dbReference type="ARBA" id="ARBA00022741"/>
    </source>
</evidence>
<protein>
    <submittedName>
        <fullName evidence="5">Fucokinase domain-containing protein</fullName>
    </submittedName>
</protein>
<dbReference type="GO" id="GO:0016772">
    <property type="term" value="F:transferase activity, transferring phosphorus-containing groups"/>
    <property type="evidence" value="ECO:0007669"/>
    <property type="project" value="InterPro"/>
</dbReference>
<dbReference type="Pfam" id="PF07959">
    <property type="entry name" value="Fucose_pyrophosphorylase"/>
    <property type="match status" value="1"/>
</dbReference>
<keyword evidence="2" id="KW-0547">Nucleotide-binding</keyword>
<dbReference type="Proteomes" id="UP000095287">
    <property type="component" value="Unplaced"/>
</dbReference>
<dbReference type="PANTHER" id="PTHR15045">
    <property type="entry name" value="FUCOSE-1-PHOSPHATE GUANYLYLTRANSFERASE"/>
    <property type="match status" value="1"/>
</dbReference>
<dbReference type="GO" id="GO:0000166">
    <property type="term" value="F:nucleotide binding"/>
    <property type="evidence" value="ECO:0007669"/>
    <property type="project" value="UniProtKB-KW"/>
</dbReference>
<organism evidence="4 5">
    <name type="scientific">Steinernema glaseri</name>
    <dbReference type="NCBI Taxonomy" id="37863"/>
    <lineage>
        <taxon>Eukaryota</taxon>
        <taxon>Metazoa</taxon>
        <taxon>Ecdysozoa</taxon>
        <taxon>Nematoda</taxon>
        <taxon>Chromadorea</taxon>
        <taxon>Rhabditida</taxon>
        <taxon>Tylenchina</taxon>
        <taxon>Panagrolaimomorpha</taxon>
        <taxon>Strongyloidoidea</taxon>
        <taxon>Steinernematidae</taxon>
        <taxon>Steinernema</taxon>
    </lineage>
</organism>
<dbReference type="WBParaSite" id="L893_g6097.t1">
    <property type="protein sequence ID" value="L893_g6097.t1"/>
    <property type="gene ID" value="L893_g6097"/>
</dbReference>
<keyword evidence="1" id="KW-0808">Transferase</keyword>